<dbReference type="AlphaFoldDB" id="A0A9P8T1Z0"/>
<evidence type="ECO:0000313" key="1">
    <source>
        <dbReference type="EMBL" id="KAH3662644.1"/>
    </source>
</evidence>
<dbReference type="EMBL" id="JAEUBD010001266">
    <property type="protein sequence ID" value="KAH3662644.1"/>
    <property type="molecule type" value="Genomic_DNA"/>
</dbReference>
<name>A0A9P8T1Z0_9ASCO</name>
<sequence>MSSAFFLAFKSIEALVGSAVPVSIWNAVIPSNSANSSLGRSWCHIGVITPMVFLLLFVHDSRLSGKSDVYDNEVSLEMESGGHDTKKDDSLSSTIERTNSFKKWKFKSWEIKISNAIRF</sequence>
<evidence type="ECO:0000313" key="2">
    <source>
        <dbReference type="Proteomes" id="UP000788993"/>
    </source>
</evidence>
<comment type="caution">
    <text evidence="1">The sequence shown here is derived from an EMBL/GenBank/DDBJ whole genome shotgun (WGS) entry which is preliminary data.</text>
</comment>
<reference evidence="1" key="2">
    <citation type="submission" date="2021-01" db="EMBL/GenBank/DDBJ databases">
        <authorList>
            <person name="Schikora-Tamarit M.A."/>
        </authorList>
    </citation>
    <scope>NUCLEOTIDE SEQUENCE</scope>
    <source>
        <strain evidence="1">NCAIM Y.01608</strain>
    </source>
</reference>
<proteinExistence type="predicted"/>
<dbReference type="Proteomes" id="UP000788993">
    <property type="component" value="Unassembled WGS sequence"/>
</dbReference>
<protein>
    <submittedName>
        <fullName evidence="1">Uncharacterized protein</fullName>
    </submittedName>
</protein>
<organism evidence="1 2">
    <name type="scientific">Ogataea polymorpha</name>
    <dbReference type="NCBI Taxonomy" id="460523"/>
    <lineage>
        <taxon>Eukaryota</taxon>
        <taxon>Fungi</taxon>
        <taxon>Dikarya</taxon>
        <taxon>Ascomycota</taxon>
        <taxon>Saccharomycotina</taxon>
        <taxon>Pichiomycetes</taxon>
        <taxon>Pichiales</taxon>
        <taxon>Pichiaceae</taxon>
        <taxon>Ogataea</taxon>
    </lineage>
</organism>
<accession>A0A9P8T1Z0</accession>
<reference evidence="1" key="1">
    <citation type="journal article" date="2021" name="Open Biol.">
        <title>Shared evolutionary footprints suggest mitochondrial oxidative damage underlies multiple complex I losses in fungi.</title>
        <authorList>
            <person name="Schikora-Tamarit M.A."/>
            <person name="Marcet-Houben M."/>
            <person name="Nosek J."/>
            <person name="Gabaldon T."/>
        </authorList>
    </citation>
    <scope>NUCLEOTIDE SEQUENCE</scope>
    <source>
        <strain evidence="1">NCAIM Y.01608</strain>
    </source>
</reference>
<keyword evidence="2" id="KW-1185">Reference proteome</keyword>
<gene>
    <name evidence="1" type="ORF">OGATHE_004219</name>
</gene>